<feature type="domain" description="Carrier" evidence="2">
    <location>
        <begin position="165"/>
        <end position="243"/>
    </location>
</feature>
<evidence type="ECO:0000313" key="3">
    <source>
        <dbReference type="EMBL" id="GIJ82123.1"/>
    </source>
</evidence>
<evidence type="ECO:0000259" key="2">
    <source>
        <dbReference type="PROSITE" id="PS50075"/>
    </source>
</evidence>
<dbReference type="Gene3D" id="3.10.129.110">
    <property type="entry name" value="Polyketide synthase dehydratase"/>
    <property type="match status" value="1"/>
</dbReference>
<accession>A0A9P3B3R2</accession>
<dbReference type="SUPFAM" id="SSF47336">
    <property type="entry name" value="ACP-like"/>
    <property type="match status" value="1"/>
</dbReference>
<evidence type="ECO:0000256" key="1">
    <source>
        <dbReference type="SAM" id="MobiDB-lite"/>
    </source>
</evidence>
<dbReference type="InterPro" id="IPR042104">
    <property type="entry name" value="PKS_dehydratase_sf"/>
</dbReference>
<dbReference type="PROSITE" id="PS50075">
    <property type="entry name" value="CARRIER"/>
    <property type="match status" value="1"/>
</dbReference>
<dbReference type="EMBL" id="BHVY01000001">
    <property type="protein sequence ID" value="GIJ82123.1"/>
    <property type="molecule type" value="Genomic_DNA"/>
</dbReference>
<feature type="compositionally biased region" description="Polar residues" evidence="1">
    <location>
        <begin position="127"/>
        <end position="141"/>
    </location>
</feature>
<comment type="caution">
    <text evidence="3">The sequence shown here is derived from an EMBL/GenBank/DDBJ whole genome shotgun (WGS) entry which is preliminary data.</text>
</comment>
<organism evidence="3 4">
    <name type="scientific">Aspergillus pseudoviridinutans</name>
    <dbReference type="NCBI Taxonomy" id="1517512"/>
    <lineage>
        <taxon>Eukaryota</taxon>
        <taxon>Fungi</taxon>
        <taxon>Dikarya</taxon>
        <taxon>Ascomycota</taxon>
        <taxon>Pezizomycotina</taxon>
        <taxon>Eurotiomycetes</taxon>
        <taxon>Eurotiomycetidae</taxon>
        <taxon>Eurotiales</taxon>
        <taxon>Aspergillaceae</taxon>
        <taxon>Aspergillus</taxon>
        <taxon>Aspergillus subgen. Fumigati</taxon>
    </lineage>
</organism>
<dbReference type="OrthoDB" id="329835at2759"/>
<evidence type="ECO:0000313" key="4">
    <source>
        <dbReference type="Proteomes" id="UP001043456"/>
    </source>
</evidence>
<protein>
    <recommendedName>
        <fullName evidence="2">Carrier domain-containing protein</fullName>
    </recommendedName>
</protein>
<dbReference type="InterPro" id="IPR036736">
    <property type="entry name" value="ACP-like_sf"/>
</dbReference>
<sequence length="283" mass="31085">MIAAGRRLPTHIDPVTHVGGLVLNAGHATDHHNTIYVMHGWKSMRFAEELVPGELYRSYVKMNLARNGSGLFLGDVYVLRGDRVIGKVREMALRPLHRILMNRFFDPPGDGDGVLAHHIQPRDLPQLQHQPSPTTESSSGSDQKDSDIGPPTPEVDLPIAPCEKKANTQLVRDALALLAAETGVEPDGLTDETEFSTLGIDSLLSLVLVEKFSTKLQVDIQSSIAAVTSRGVNASGRGRTHRSCPLAYRGQRRKVHSIGSKLFSSKLLNRFESLIRALWPLIL</sequence>
<dbReference type="AlphaFoldDB" id="A0A9P3B3R2"/>
<reference evidence="3 4" key="1">
    <citation type="submission" date="2018-10" db="EMBL/GenBank/DDBJ databases">
        <title>Pan-genome distribution and transcriptional activeness of fungal secondary metabolism genes in Aspergillus section Fumigati.</title>
        <authorList>
            <person name="Takahashi H."/>
            <person name="Umemura M."/>
            <person name="Ninomiya A."/>
            <person name="Kusuya Y."/>
            <person name="Urayama S."/>
            <person name="Shimizu M."/>
            <person name="Watanabe A."/>
            <person name="Kamei K."/>
            <person name="Yaguchi T."/>
            <person name="Hagiwara D."/>
        </authorList>
    </citation>
    <scope>NUCLEOTIDE SEQUENCE [LARGE SCALE GENOMIC DNA]</scope>
    <source>
        <strain evidence="3 4">IFM 55266</strain>
    </source>
</reference>
<dbReference type="Proteomes" id="UP001043456">
    <property type="component" value="Unassembled WGS sequence"/>
</dbReference>
<dbReference type="Gene3D" id="1.10.1200.10">
    <property type="entry name" value="ACP-like"/>
    <property type="match status" value="1"/>
</dbReference>
<dbReference type="RefSeq" id="XP_043152870.1">
    <property type="nucleotide sequence ID" value="XM_043296935.1"/>
</dbReference>
<gene>
    <name evidence="3" type="ORF">Asppvi_000626</name>
</gene>
<dbReference type="GeneID" id="66999239"/>
<feature type="region of interest" description="Disordered" evidence="1">
    <location>
        <begin position="124"/>
        <end position="159"/>
    </location>
</feature>
<keyword evidence="4" id="KW-1185">Reference proteome</keyword>
<name>A0A9P3B3R2_9EURO</name>
<proteinExistence type="predicted"/>
<dbReference type="InterPro" id="IPR009081">
    <property type="entry name" value="PP-bd_ACP"/>
</dbReference>
<dbReference type="Pfam" id="PF00550">
    <property type="entry name" value="PP-binding"/>
    <property type="match status" value="1"/>
</dbReference>